<dbReference type="InterPro" id="IPR043128">
    <property type="entry name" value="Rev_trsase/Diguanyl_cyclase"/>
</dbReference>
<dbReference type="Gene3D" id="3.30.70.270">
    <property type="match status" value="1"/>
</dbReference>
<name>A0A090T9H9_9VIBR</name>
<dbReference type="Proteomes" id="UP000029224">
    <property type="component" value="Unassembled WGS sequence"/>
</dbReference>
<dbReference type="InterPro" id="IPR000160">
    <property type="entry name" value="GGDEF_dom"/>
</dbReference>
<gene>
    <name evidence="2" type="ORF">JCM19240_2645</name>
</gene>
<reference evidence="2 3" key="2">
    <citation type="submission" date="2014-09" db="EMBL/GenBank/DDBJ databases">
        <authorList>
            <consortium name="NBRP consortium"/>
            <person name="Sawabe T."/>
            <person name="Meirelles P."/>
            <person name="Nakanishi M."/>
            <person name="Sayaka M."/>
            <person name="Hattori M."/>
            <person name="Ohkuma M."/>
        </authorList>
    </citation>
    <scope>NUCLEOTIDE SEQUENCE [LARGE SCALE GENOMIC DNA]</scope>
    <source>
        <strain evidence="2 3">JCM 19240</strain>
    </source>
</reference>
<comment type="caution">
    <text evidence="2">The sequence shown here is derived from an EMBL/GenBank/DDBJ whole genome shotgun (WGS) entry which is preliminary data.</text>
</comment>
<dbReference type="InterPro" id="IPR029787">
    <property type="entry name" value="Nucleotide_cyclase"/>
</dbReference>
<sequence>MCKEIASLNWDTIDPNFRCSLSVGAAVYRGETIEQLINRADEQLYISKANGRNRANVA</sequence>
<dbReference type="PROSITE" id="PS50887">
    <property type="entry name" value="GGDEF"/>
    <property type="match status" value="1"/>
</dbReference>
<evidence type="ECO:0000313" key="2">
    <source>
        <dbReference type="EMBL" id="GAL36576.1"/>
    </source>
</evidence>
<organism evidence="2 3">
    <name type="scientific">Vibrio maritimus</name>
    <dbReference type="NCBI Taxonomy" id="990268"/>
    <lineage>
        <taxon>Bacteria</taxon>
        <taxon>Pseudomonadati</taxon>
        <taxon>Pseudomonadota</taxon>
        <taxon>Gammaproteobacteria</taxon>
        <taxon>Vibrionales</taxon>
        <taxon>Vibrionaceae</taxon>
        <taxon>Vibrio</taxon>
    </lineage>
</organism>
<protein>
    <recommendedName>
        <fullName evidence="1">GGDEF domain-containing protein</fullName>
    </recommendedName>
</protein>
<proteinExistence type="predicted"/>
<keyword evidence="3" id="KW-1185">Reference proteome</keyword>
<accession>A0A090T9H9</accession>
<dbReference type="Pfam" id="PF00990">
    <property type="entry name" value="GGDEF"/>
    <property type="match status" value="1"/>
</dbReference>
<feature type="domain" description="GGDEF" evidence="1">
    <location>
        <begin position="1"/>
        <end position="58"/>
    </location>
</feature>
<evidence type="ECO:0000259" key="1">
    <source>
        <dbReference type="PROSITE" id="PS50887"/>
    </source>
</evidence>
<dbReference type="AlphaFoldDB" id="A0A090T9H9"/>
<dbReference type="EMBL" id="BBMT01000011">
    <property type="protein sequence ID" value="GAL36576.1"/>
    <property type="molecule type" value="Genomic_DNA"/>
</dbReference>
<dbReference type="SUPFAM" id="SSF55073">
    <property type="entry name" value="Nucleotide cyclase"/>
    <property type="match status" value="1"/>
</dbReference>
<reference evidence="2 3" key="1">
    <citation type="submission" date="2014-09" db="EMBL/GenBank/DDBJ databases">
        <title>Vibrio maritimus JCM 19240. (C210) whole genome shotgun sequence.</title>
        <authorList>
            <person name="Sawabe T."/>
            <person name="Meirelles P."/>
            <person name="Nakanishi M."/>
            <person name="Sayaka M."/>
            <person name="Hattori M."/>
            <person name="Ohkuma M."/>
        </authorList>
    </citation>
    <scope>NUCLEOTIDE SEQUENCE [LARGE SCALE GENOMIC DNA]</scope>
    <source>
        <strain evidence="2 3">JCM 19240</strain>
    </source>
</reference>
<evidence type="ECO:0000313" key="3">
    <source>
        <dbReference type="Proteomes" id="UP000029224"/>
    </source>
</evidence>